<accession>A0A8J8NVE3</accession>
<dbReference type="Gene3D" id="3.30.70.330">
    <property type="match status" value="1"/>
</dbReference>
<dbReference type="InterPro" id="IPR012677">
    <property type="entry name" value="Nucleotide-bd_a/b_plait_sf"/>
</dbReference>
<evidence type="ECO:0000313" key="7">
    <source>
        <dbReference type="Proteomes" id="UP000785679"/>
    </source>
</evidence>
<dbReference type="InterPro" id="IPR035979">
    <property type="entry name" value="RBD_domain_sf"/>
</dbReference>
<dbReference type="OrthoDB" id="439808at2759"/>
<evidence type="ECO:0000256" key="1">
    <source>
        <dbReference type="ARBA" id="ARBA00022884"/>
    </source>
</evidence>
<dbReference type="GO" id="GO:0003723">
    <property type="term" value="F:RNA binding"/>
    <property type="evidence" value="ECO:0007669"/>
    <property type="project" value="UniProtKB-UniRule"/>
</dbReference>
<comment type="caution">
    <text evidence="6">The sequence shown here is derived from an EMBL/GenBank/DDBJ whole genome shotgun (WGS) entry which is preliminary data.</text>
</comment>
<dbReference type="Pfam" id="PF00076">
    <property type="entry name" value="RRM_1"/>
    <property type="match status" value="1"/>
</dbReference>
<evidence type="ECO:0000256" key="2">
    <source>
        <dbReference type="PROSITE-ProRule" id="PRU00176"/>
    </source>
</evidence>
<dbReference type="SUPFAM" id="SSF54928">
    <property type="entry name" value="RNA-binding domain, RBD"/>
    <property type="match status" value="1"/>
</dbReference>
<dbReference type="InterPro" id="IPR000504">
    <property type="entry name" value="RRM_dom"/>
</dbReference>
<dbReference type="PANTHER" id="PTHR10352">
    <property type="entry name" value="EUKARYOTIC TRANSLATION INITIATION FACTOR 3 SUBUNIT G"/>
    <property type="match status" value="1"/>
</dbReference>
<feature type="region of interest" description="Disordered" evidence="4">
    <location>
        <begin position="254"/>
        <end position="281"/>
    </location>
</feature>
<reference evidence="6" key="1">
    <citation type="submission" date="2019-06" db="EMBL/GenBank/DDBJ databases">
        <authorList>
            <person name="Zheng W."/>
        </authorList>
    </citation>
    <scope>NUCLEOTIDE SEQUENCE</scope>
    <source>
        <strain evidence="6">QDHG01</strain>
    </source>
</reference>
<name>A0A8J8NVE3_HALGN</name>
<keyword evidence="3" id="KW-0175">Coiled coil</keyword>
<proteinExistence type="predicted"/>
<keyword evidence="7" id="KW-1185">Reference proteome</keyword>
<dbReference type="AlphaFoldDB" id="A0A8J8NVE3"/>
<dbReference type="Proteomes" id="UP000785679">
    <property type="component" value="Unassembled WGS sequence"/>
</dbReference>
<evidence type="ECO:0000313" key="6">
    <source>
        <dbReference type="EMBL" id="TNV82732.1"/>
    </source>
</evidence>
<dbReference type="PROSITE" id="PS50102">
    <property type="entry name" value="RRM"/>
    <property type="match status" value="1"/>
</dbReference>
<protein>
    <recommendedName>
        <fullName evidence="5">RRM domain-containing protein</fullName>
    </recommendedName>
</protein>
<sequence>MSAINQHASQIFPIWENNLEREPIKPQEVKKVRSFVIKRKVTKEYLERQAKLKPFGFGTSDDDIRQNVNLTSVQRENVWHPYYEVKLEEEDFKEKLQRQKREKRDADVMGGDIADIEGKLKQLEEKERQEQQALLDAASYASSDKKKPLFDLKRLQERKREEEKQEASIPQDDPYTVKLRSLVNEMTEEDIWAAMKRFGDIVKVKIPTEEMRNGKKRNKGFAFVTFKSADSAAKAIDENEIVVDSAILQIERALKAPPRQQDGQGGRPSEFDQLKRNPLNK</sequence>
<dbReference type="CDD" id="cd00590">
    <property type="entry name" value="RRM_SF"/>
    <property type="match status" value="1"/>
</dbReference>
<feature type="coiled-coil region" evidence="3">
    <location>
        <begin position="106"/>
        <end position="133"/>
    </location>
</feature>
<keyword evidence="1 2" id="KW-0694">RNA-binding</keyword>
<evidence type="ECO:0000256" key="3">
    <source>
        <dbReference type="SAM" id="Coils"/>
    </source>
</evidence>
<gene>
    <name evidence="6" type="ORF">FGO68_gene13571</name>
</gene>
<organism evidence="6 7">
    <name type="scientific">Halteria grandinella</name>
    <dbReference type="NCBI Taxonomy" id="5974"/>
    <lineage>
        <taxon>Eukaryota</taxon>
        <taxon>Sar</taxon>
        <taxon>Alveolata</taxon>
        <taxon>Ciliophora</taxon>
        <taxon>Intramacronucleata</taxon>
        <taxon>Spirotrichea</taxon>
        <taxon>Stichotrichia</taxon>
        <taxon>Sporadotrichida</taxon>
        <taxon>Halteriidae</taxon>
        <taxon>Halteria</taxon>
    </lineage>
</organism>
<dbReference type="EMBL" id="RRYP01004609">
    <property type="protein sequence ID" value="TNV82732.1"/>
    <property type="molecule type" value="Genomic_DNA"/>
</dbReference>
<evidence type="ECO:0000256" key="4">
    <source>
        <dbReference type="SAM" id="MobiDB-lite"/>
    </source>
</evidence>
<feature type="domain" description="RRM" evidence="5">
    <location>
        <begin position="175"/>
        <end position="255"/>
    </location>
</feature>
<dbReference type="SMART" id="SM00360">
    <property type="entry name" value="RRM"/>
    <property type="match status" value="1"/>
</dbReference>
<evidence type="ECO:0000259" key="5">
    <source>
        <dbReference type="PROSITE" id="PS50102"/>
    </source>
</evidence>